<protein>
    <recommendedName>
        <fullName evidence="4">MORN repeat protein</fullName>
    </recommendedName>
</protein>
<keyword evidence="3" id="KW-1185">Reference proteome</keyword>
<dbReference type="InterPro" id="IPR011652">
    <property type="entry name" value="MORN_2"/>
</dbReference>
<name>A0ABS4BRW3_9FLAO</name>
<dbReference type="Gene3D" id="3.90.930.1">
    <property type="match status" value="1"/>
</dbReference>
<accession>A0ABS4BRW3</accession>
<dbReference type="Pfam" id="PF07661">
    <property type="entry name" value="MORN_2"/>
    <property type="match status" value="2"/>
</dbReference>
<evidence type="ECO:0000313" key="3">
    <source>
        <dbReference type="Proteomes" id="UP000670776"/>
    </source>
</evidence>
<evidence type="ECO:0000313" key="2">
    <source>
        <dbReference type="EMBL" id="MBP0903319.1"/>
    </source>
</evidence>
<dbReference type="SUPFAM" id="SSF82185">
    <property type="entry name" value="Histone H3 K4-specific methyltransferase SET7/9 N-terminal domain"/>
    <property type="match status" value="1"/>
</dbReference>
<feature type="signal peptide" evidence="1">
    <location>
        <begin position="1"/>
        <end position="23"/>
    </location>
</feature>
<feature type="chain" id="PRO_5047329802" description="MORN repeat protein" evidence="1">
    <location>
        <begin position="24"/>
        <end position="209"/>
    </location>
</feature>
<organism evidence="2 3">
    <name type="scientific">Mariniflexile gromovii</name>
    <dbReference type="NCBI Taxonomy" id="362523"/>
    <lineage>
        <taxon>Bacteria</taxon>
        <taxon>Pseudomonadati</taxon>
        <taxon>Bacteroidota</taxon>
        <taxon>Flavobacteriia</taxon>
        <taxon>Flavobacteriales</taxon>
        <taxon>Flavobacteriaceae</taxon>
        <taxon>Mariniflexile</taxon>
    </lineage>
</organism>
<keyword evidence="1" id="KW-0732">Signal</keyword>
<dbReference type="Proteomes" id="UP000670776">
    <property type="component" value="Unassembled WGS sequence"/>
</dbReference>
<sequence>MKNLIIPFSFLLLVVCLSGCKQASKDAFADNQEVEEQNQSVIIDTTVVAKSQLVLNQIEGTWYYKSKPFNGYSLKFYNNGVLQEKLGFLNGKRQGIAKRWSELGVLRVQCYYNQNNLVGIYKSFWENGELSEESTYENGVKQGVEKQWYDNGQLSKLRHLVDGNEVGMQQAWLKNGTLYVNYEAKNGRVFGLLRSNLCYQLENEKVIKD</sequence>
<evidence type="ECO:0008006" key="4">
    <source>
        <dbReference type="Google" id="ProtNLM"/>
    </source>
</evidence>
<dbReference type="EMBL" id="JAGJCB010000004">
    <property type="protein sequence ID" value="MBP0903319.1"/>
    <property type="molecule type" value="Genomic_DNA"/>
</dbReference>
<reference evidence="2 3" key="1">
    <citation type="submission" date="2021-04" db="EMBL/GenBank/DDBJ databases">
        <title>Mariniflexile gromovii gen. nov., sp. nov., a gliding bacterium isolated from the sea urchin Strongylocentrotus intermedius.</title>
        <authorList>
            <person name="Ko S."/>
            <person name="Le V."/>
            <person name="Ahn C.-Y."/>
            <person name="Oh H.-M."/>
        </authorList>
    </citation>
    <scope>NUCLEOTIDE SEQUENCE [LARGE SCALE GENOMIC DNA]</scope>
    <source>
        <strain evidence="2 3">KCTC 12570</strain>
    </source>
</reference>
<comment type="caution">
    <text evidence="2">The sequence shown here is derived from an EMBL/GenBank/DDBJ whole genome shotgun (WGS) entry which is preliminary data.</text>
</comment>
<dbReference type="RefSeq" id="WP_209653520.1">
    <property type="nucleotide sequence ID" value="NZ_JAGJCB010000004.1"/>
</dbReference>
<proteinExistence type="predicted"/>
<gene>
    <name evidence="2" type="ORF">J8H85_05730</name>
</gene>
<evidence type="ECO:0000256" key="1">
    <source>
        <dbReference type="SAM" id="SignalP"/>
    </source>
</evidence>